<sequence length="577" mass="68744">MRNGTGSPKYKPVDYEQLHAETEAKKLASANIQFKVMKIKQASKNTKDQMLLTQHCQVWWKEHRRLTVSSFCSLLAVKRSIFQQPLNDNVFCLDAEQQLSEERDQYRASAIHPIWQLRDDLKHRISELRHHFPHQNQTESDFDPAKIIEQVNIASLLLHSHSYSLLLYITIPIPLLQGGKIKDLFHSDIVANFYTEAPLIIQEAECPYPDLKISMVAEYQHCTKQYFDKLQELTQQTKEIDRNCSWSDEEHWLFQFVISQYPPDLPNRRGLYLDMLLKHLAHKPREELIKHEKCLDMHRFTKDQRKALMESWSRYRKDFVIKAVMTIAEACSAYETEIIMENDRKKQQEICTELKQKVNQWRQHQEEAARLESAIAAREREQENKREKQLKERERMQRAGEKEKIEKYKAEKQQAWEELQKRDLQRLEQLKKLMAQQAEKDKERVVYRQQLLEKRILERREMCLLEEQEEEDRQRRLEALRQQVAVIAEFDPVRMMSDTKASKARTGIETEEEFFLQKPLFDLHTYSERQIISDPRVRIEMALREAGLHNTTYAAQIMPKISPLKPPRKDMESTVFK</sequence>
<dbReference type="EMBL" id="JAACNH010000009">
    <property type="protein sequence ID" value="KAG8432352.1"/>
    <property type="molecule type" value="Genomic_DNA"/>
</dbReference>
<dbReference type="AlphaFoldDB" id="A0A8T2IK35"/>
<evidence type="ECO:0000313" key="4">
    <source>
        <dbReference type="Proteomes" id="UP000812440"/>
    </source>
</evidence>
<evidence type="ECO:0000313" key="3">
    <source>
        <dbReference type="EMBL" id="KAG8432352.1"/>
    </source>
</evidence>
<keyword evidence="1" id="KW-0175">Coiled coil</keyword>
<dbReference type="PANTHER" id="PTHR21549:SF1">
    <property type="entry name" value="COILED-COIL DOMAIN-CONTAINING PROTEIN 148"/>
    <property type="match status" value="1"/>
</dbReference>
<accession>A0A8T2IK35</accession>
<name>A0A8T2IK35_9PIPI</name>
<dbReference type="PANTHER" id="PTHR21549">
    <property type="entry name" value="MUTATED IN BLADDER CANCER 1"/>
    <property type="match status" value="1"/>
</dbReference>
<dbReference type="InterPro" id="IPR039902">
    <property type="entry name" value="CCDC148/CCDC112"/>
</dbReference>
<keyword evidence="4" id="KW-1185">Reference proteome</keyword>
<organism evidence="3 4">
    <name type="scientific">Hymenochirus boettgeri</name>
    <name type="common">Congo dwarf clawed frog</name>
    <dbReference type="NCBI Taxonomy" id="247094"/>
    <lineage>
        <taxon>Eukaryota</taxon>
        <taxon>Metazoa</taxon>
        <taxon>Chordata</taxon>
        <taxon>Craniata</taxon>
        <taxon>Vertebrata</taxon>
        <taxon>Euteleostomi</taxon>
        <taxon>Amphibia</taxon>
        <taxon>Batrachia</taxon>
        <taxon>Anura</taxon>
        <taxon>Pipoidea</taxon>
        <taxon>Pipidae</taxon>
        <taxon>Pipinae</taxon>
        <taxon>Hymenochirus</taxon>
    </lineage>
</organism>
<comment type="caution">
    <text evidence="3">The sequence shown here is derived from an EMBL/GenBank/DDBJ whole genome shotgun (WGS) entry which is preliminary data.</text>
</comment>
<protein>
    <recommendedName>
        <fullName evidence="5">Coiled-coil domain containing 148</fullName>
    </recommendedName>
</protein>
<reference evidence="3" key="1">
    <citation type="thesis" date="2020" institute="ProQuest LLC" country="789 East Eisenhower Parkway, Ann Arbor, MI, USA">
        <title>Comparative Genomics and Chromosome Evolution.</title>
        <authorList>
            <person name="Mudd A.B."/>
        </authorList>
    </citation>
    <scope>NUCLEOTIDE SEQUENCE</scope>
    <source>
        <strain evidence="3">Female2</strain>
        <tissue evidence="3">Blood</tissue>
    </source>
</reference>
<evidence type="ECO:0008006" key="5">
    <source>
        <dbReference type="Google" id="ProtNLM"/>
    </source>
</evidence>
<evidence type="ECO:0000256" key="2">
    <source>
        <dbReference type="SAM" id="MobiDB-lite"/>
    </source>
</evidence>
<gene>
    <name evidence="3" type="ORF">GDO86_016843</name>
</gene>
<feature type="region of interest" description="Disordered" evidence="2">
    <location>
        <begin position="379"/>
        <end position="404"/>
    </location>
</feature>
<proteinExistence type="predicted"/>
<dbReference type="Proteomes" id="UP000812440">
    <property type="component" value="Chromosome 9"/>
</dbReference>
<feature type="non-terminal residue" evidence="3">
    <location>
        <position position="1"/>
    </location>
</feature>
<evidence type="ECO:0000256" key="1">
    <source>
        <dbReference type="ARBA" id="ARBA00023054"/>
    </source>
</evidence>
<dbReference type="OrthoDB" id="448087at2759"/>